<comment type="function">
    <text evidence="8">DNA polymerase III is a complex, multichain enzyme responsible for most of the replicative synthesis in bacteria. This DNA polymerase also exhibits 3' to 5' exonuclease activity.</text>
</comment>
<sequence>MDNFVVSARKYRPATFDTVVGQGHITTTLKNAIRTNQLASAFLFCGPRGVGKTTCARILAKTINCTNLTPDAEACDQCESCVSFNQNASFNIHELDAASNNSVDDIRNLIDQVRYPPQSGKYKIYIIDEVHMLSAAAFNAFLKTLEEPPVYAIFILATTEKHKILPTILSRCQIFDFNRIKTADMAAHLASIATKEGVTADGESLELIAQKADGGLRDALSMFDLNVTFSTDRTLRYREVLDNLHILDYDYYFRLTDLLLLGNLPQTLLVLDEILRKGFDAHQFVVGLNRHFRDLLVCKDAATVQLLQVTERVQMLYLAQAAQAPMSFLLSGLSIGGQCDMNFKQAKDQRLHVELCLMKLASLRDLLNWEAMPEPAATSRSSAIAPATNGIAISTENGAEKKNGHSQPDSAQPGNAVVETPEIATNVPDSNVPEPATATSATAETPPFTSEPVGNYQAAARPAASRPAIPPLPPRTAAPATGTPLPATSRLRSTVGIGAKPQVVEAEVTVVTGERPSQPFTVIALQAAWQTFAVQRRQQTDNATEQIILNRDFTLDSYTISLNLDNHIQADLFVSMLPELLAHLRQSLQNWQIQIEHAVVMAEVKKMIYSPQDKFNYLAEKNPALHKLRQALGMEVDY</sequence>
<organism evidence="11 12">
    <name type="scientific">Fibrella forsythiae</name>
    <dbReference type="NCBI Taxonomy" id="2817061"/>
    <lineage>
        <taxon>Bacteria</taxon>
        <taxon>Pseudomonadati</taxon>
        <taxon>Bacteroidota</taxon>
        <taxon>Cytophagia</taxon>
        <taxon>Cytophagales</taxon>
        <taxon>Spirosomataceae</taxon>
        <taxon>Fibrella</taxon>
    </lineage>
</organism>
<evidence type="ECO:0000256" key="1">
    <source>
        <dbReference type="ARBA" id="ARBA00006360"/>
    </source>
</evidence>
<dbReference type="EMBL" id="JAFMYW010000002">
    <property type="protein sequence ID" value="MBO0949020.1"/>
    <property type="molecule type" value="Genomic_DNA"/>
</dbReference>
<dbReference type="Gene3D" id="1.20.272.10">
    <property type="match status" value="1"/>
</dbReference>
<evidence type="ECO:0000256" key="4">
    <source>
        <dbReference type="ARBA" id="ARBA00022833"/>
    </source>
</evidence>
<accession>A0ABS3JG93</accession>
<feature type="domain" description="AAA+ ATPase" evidence="10">
    <location>
        <begin position="38"/>
        <end position="181"/>
    </location>
</feature>
<evidence type="ECO:0000256" key="5">
    <source>
        <dbReference type="ARBA" id="ARBA00022840"/>
    </source>
</evidence>
<proteinExistence type="inferred from homology"/>
<comment type="subunit">
    <text evidence="8">DNA polymerase III contains a core (composed of alpha, epsilon and theta chains) that associates with a tau subunit. This core dimerizes to form the POLIII' complex. PolIII' associates with the gamma complex (composed of gamma, delta, delta', psi and chi chains) and with the beta chain to form the complete DNA polymerase III complex.</text>
</comment>
<keyword evidence="6 8" id="KW-0239">DNA-directed DNA polymerase</keyword>
<dbReference type="InterPro" id="IPR001270">
    <property type="entry name" value="ClpA/B"/>
</dbReference>
<reference evidence="11 12" key="1">
    <citation type="submission" date="2021-03" db="EMBL/GenBank/DDBJ databases">
        <title>Fibrella sp. HMF5405 genome sequencing and assembly.</title>
        <authorList>
            <person name="Kang H."/>
            <person name="Kim H."/>
            <person name="Bae S."/>
            <person name="Joh K."/>
        </authorList>
    </citation>
    <scope>NUCLEOTIDE SEQUENCE [LARGE SCALE GENOMIC DNA]</scope>
    <source>
        <strain evidence="11 12">HMF5405</strain>
    </source>
</reference>
<evidence type="ECO:0000313" key="11">
    <source>
        <dbReference type="EMBL" id="MBO0949020.1"/>
    </source>
</evidence>
<comment type="caution">
    <text evidence="11">The sequence shown here is derived from an EMBL/GenBank/DDBJ whole genome shotgun (WGS) entry which is preliminary data.</text>
</comment>
<dbReference type="InterPro" id="IPR045085">
    <property type="entry name" value="HLD_clamp_pol_III_gamma_tau"/>
</dbReference>
<evidence type="ECO:0000256" key="7">
    <source>
        <dbReference type="ARBA" id="ARBA00049244"/>
    </source>
</evidence>
<keyword evidence="8 11" id="KW-0548">Nucleotidyltransferase</keyword>
<dbReference type="SUPFAM" id="SSF52540">
    <property type="entry name" value="P-loop containing nucleoside triphosphate hydrolases"/>
    <property type="match status" value="1"/>
</dbReference>
<feature type="region of interest" description="Disordered" evidence="9">
    <location>
        <begin position="425"/>
        <end position="489"/>
    </location>
</feature>
<keyword evidence="8" id="KW-0235">DNA replication</keyword>
<dbReference type="PRINTS" id="PR00300">
    <property type="entry name" value="CLPPROTEASEA"/>
</dbReference>
<dbReference type="InterPro" id="IPR003593">
    <property type="entry name" value="AAA+_ATPase"/>
</dbReference>
<dbReference type="Pfam" id="PF22608">
    <property type="entry name" value="DNAX_ATPase_lid"/>
    <property type="match status" value="1"/>
</dbReference>
<evidence type="ECO:0000256" key="6">
    <source>
        <dbReference type="ARBA" id="ARBA00022932"/>
    </source>
</evidence>
<dbReference type="Pfam" id="PF13177">
    <property type="entry name" value="DNA_pol3_delta2"/>
    <property type="match status" value="1"/>
</dbReference>
<dbReference type="InterPro" id="IPR050238">
    <property type="entry name" value="DNA_Rep/Repair_Clamp_Loader"/>
</dbReference>
<evidence type="ECO:0000256" key="3">
    <source>
        <dbReference type="ARBA" id="ARBA00022741"/>
    </source>
</evidence>
<comment type="similarity">
    <text evidence="1 8">Belongs to the DnaX/STICHEL family.</text>
</comment>
<evidence type="ECO:0000256" key="2">
    <source>
        <dbReference type="ARBA" id="ARBA00022723"/>
    </source>
</evidence>
<evidence type="ECO:0000256" key="8">
    <source>
        <dbReference type="RuleBase" id="RU364063"/>
    </source>
</evidence>
<dbReference type="NCBIfam" id="TIGR02397">
    <property type="entry name" value="dnaX_nterm"/>
    <property type="match status" value="1"/>
</dbReference>
<evidence type="ECO:0000313" key="12">
    <source>
        <dbReference type="Proteomes" id="UP000664628"/>
    </source>
</evidence>
<feature type="compositionally biased region" description="Low complexity" evidence="9">
    <location>
        <begin position="477"/>
        <end position="488"/>
    </location>
</feature>
<keyword evidence="2" id="KW-0479">Metal-binding</keyword>
<feature type="compositionally biased region" description="Low complexity" evidence="9">
    <location>
        <begin position="433"/>
        <end position="447"/>
    </location>
</feature>
<dbReference type="InterPro" id="IPR012763">
    <property type="entry name" value="DNA_pol_III_sug/sutau_N"/>
</dbReference>
<keyword evidence="5 8" id="KW-0067">ATP-binding</keyword>
<dbReference type="GO" id="GO:0003887">
    <property type="term" value="F:DNA-directed DNA polymerase activity"/>
    <property type="evidence" value="ECO:0007669"/>
    <property type="project" value="UniProtKB-EC"/>
</dbReference>
<gene>
    <name evidence="8" type="primary">dnaX</name>
    <name evidence="11" type="ORF">J2I46_10530</name>
</gene>
<dbReference type="Gene3D" id="1.10.8.60">
    <property type="match status" value="1"/>
</dbReference>
<dbReference type="EC" id="2.7.7.7" evidence="8"/>
<name>A0ABS3JG93_9BACT</name>
<dbReference type="CDD" id="cd00009">
    <property type="entry name" value="AAA"/>
    <property type="match status" value="1"/>
</dbReference>
<keyword evidence="3 8" id="KW-0547">Nucleotide-binding</keyword>
<keyword evidence="8 11" id="KW-0808">Transferase</keyword>
<dbReference type="RefSeq" id="WP_207328955.1">
    <property type="nucleotide sequence ID" value="NZ_JAFMYW010000002.1"/>
</dbReference>
<comment type="catalytic activity">
    <reaction evidence="7 8">
        <text>DNA(n) + a 2'-deoxyribonucleoside 5'-triphosphate = DNA(n+1) + diphosphate</text>
        <dbReference type="Rhea" id="RHEA:22508"/>
        <dbReference type="Rhea" id="RHEA-COMP:17339"/>
        <dbReference type="Rhea" id="RHEA-COMP:17340"/>
        <dbReference type="ChEBI" id="CHEBI:33019"/>
        <dbReference type="ChEBI" id="CHEBI:61560"/>
        <dbReference type="ChEBI" id="CHEBI:173112"/>
        <dbReference type="EC" id="2.7.7.7"/>
    </reaction>
</comment>
<dbReference type="SMART" id="SM00382">
    <property type="entry name" value="AAA"/>
    <property type="match status" value="1"/>
</dbReference>
<evidence type="ECO:0000256" key="9">
    <source>
        <dbReference type="SAM" id="MobiDB-lite"/>
    </source>
</evidence>
<dbReference type="PANTHER" id="PTHR11669">
    <property type="entry name" value="REPLICATION FACTOR C / DNA POLYMERASE III GAMMA-TAU SUBUNIT"/>
    <property type="match status" value="1"/>
</dbReference>
<dbReference type="CDD" id="cd18137">
    <property type="entry name" value="HLD_clamp_pol_III_gamma_tau"/>
    <property type="match status" value="1"/>
</dbReference>
<dbReference type="SUPFAM" id="SSF48019">
    <property type="entry name" value="post-AAA+ oligomerization domain-like"/>
    <property type="match status" value="1"/>
</dbReference>
<dbReference type="NCBIfam" id="NF011531">
    <property type="entry name" value="PRK14971.1"/>
    <property type="match status" value="1"/>
</dbReference>
<dbReference type="NCBIfam" id="NF004046">
    <property type="entry name" value="PRK05563.1"/>
    <property type="match status" value="1"/>
</dbReference>
<dbReference type="InterPro" id="IPR008921">
    <property type="entry name" value="DNA_pol3_clamp-load_cplx_C"/>
</dbReference>
<dbReference type="Gene3D" id="3.40.50.300">
    <property type="entry name" value="P-loop containing nucleotide triphosphate hydrolases"/>
    <property type="match status" value="1"/>
</dbReference>
<dbReference type="PANTHER" id="PTHR11669:SF0">
    <property type="entry name" value="PROTEIN STICHEL-LIKE 2"/>
    <property type="match status" value="1"/>
</dbReference>
<evidence type="ECO:0000259" key="10">
    <source>
        <dbReference type="SMART" id="SM00382"/>
    </source>
</evidence>
<protein>
    <recommendedName>
        <fullName evidence="8">DNA polymerase III subunit gamma/tau</fullName>
        <ecNumber evidence="8">2.7.7.7</ecNumber>
    </recommendedName>
</protein>
<feature type="compositionally biased region" description="Low complexity" evidence="9">
    <location>
        <begin position="458"/>
        <end position="467"/>
    </location>
</feature>
<keyword evidence="4" id="KW-0862">Zinc</keyword>
<dbReference type="InterPro" id="IPR027417">
    <property type="entry name" value="P-loop_NTPase"/>
</dbReference>
<keyword evidence="12" id="KW-1185">Reference proteome</keyword>
<dbReference type="Proteomes" id="UP000664628">
    <property type="component" value="Unassembled WGS sequence"/>
</dbReference>